<dbReference type="EMBL" id="LUCM01005408">
    <property type="protein sequence ID" value="KAA0192862.1"/>
    <property type="molecule type" value="Genomic_DNA"/>
</dbReference>
<accession>A0A8E0RYG2</accession>
<reference evidence="1" key="1">
    <citation type="submission" date="2019-05" db="EMBL/GenBank/DDBJ databases">
        <title>Annotation for the trematode Fasciolopsis buski.</title>
        <authorList>
            <person name="Choi Y.-J."/>
        </authorList>
    </citation>
    <scope>NUCLEOTIDE SEQUENCE</scope>
    <source>
        <strain evidence="1">HT</strain>
        <tissue evidence="1">Whole worm</tissue>
    </source>
</reference>
<sequence length="125" mass="13538">MTDAAEVEALVVSVHHVGRLERYSPFVAFHKVNASNIQSCLHNGGLIEGVLVDATANIVRISESGLEPKTALAILFSDLIVHRRQVCLVIWDPVHRVFSSMQALTVWCTLGVSNPVAPGGHSDSR</sequence>
<protein>
    <submittedName>
        <fullName evidence="1">Uncharacterized protein</fullName>
    </submittedName>
</protein>
<proteinExistence type="predicted"/>
<evidence type="ECO:0000313" key="1">
    <source>
        <dbReference type="EMBL" id="KAA0192862.1"/>
    </source>
</evidence>
<organism evidence="1 2">
    <name type="scientific">Fasciolopsis buskii</name>
    <dbReference type="NCBI Taxonomy" id="27845"/>
    <lineage>
        <taxon>Eukaryota</taxon>
        <taxon>Metazoa</taxon>
        <taxon>Spiralia</taxon>
        <taxon>Lophotrochozoa</taxon>
        <taxon>Platyhelminthes</taxon>
        <taxon>Trematoda</taxon>
        <taxon>Digenea</taxon>
        <taxon>Plagiorchiida</taxon>
        <taxon>Echinostomata</taxon>
        <taxon>Echinostomatoidea</taxon>
        <taxon>Fasciolidae</taxon>
        <taxon>Fasciolopsis</taxon>
    </lineage>
</organism>
<gene>
    <name evidence="1" type="ORF">FBUS_03227</name>
</gene>
<dbReference type="AlphaFoldDB" id="A0A8E0RYG2"/>
<dbReference type="Proteomes" id="UP000728185">
    <property type="component" value="Unassembled WGS sequence"/>
</dbReference>
<evidence type="ECO:0000313" key="2">
    <source>
        <dbReference type="Proteomes" id="UP000728185"/>
    </source>
</evidence>
<comment type="caution">
    <text evidence="1">The sequence shown here is derived from an EMBL/GenBank/DDBJ whole genome shotgun (WGS) entry which is preliminary data.</text>
</comment>
<name>A0A8E0RYG2_9TREM</name>
<keyword evidence="2" id="KW-1185">Reference proteome</keyword>